<feature type="compositionally biased region" description="Gly residues" evidence="1">
    <location>
        <begin position="267"/>
        <end position="276"/>
    </location>
</feature>
<feature type="region of interest" description="Disordered" evidence="1">
    <location>
        <begin position="261"/>
        <end position="287"/>
    </location>
</feature>
<organism evidence="2 3">
    <name type="scientific">Meloidogyne graminicola</name>
    <dbReference type="NCBI Taxonomy" id="189291"/>
    <lineage>
        <taxon>Eukaryota</taxon>
        <taxon>Metazoa</taxon>
        <taxon>Ecdysozoa</taxon>
        <taxon>Nematoda</taxon>
        <taxon>Chromadorea</taxon>
        <taxon>Rhabditida</taxon>
        <taxon>Tylenchina</taxon>
        <taxon>Tylenchomorpha</taxon>
        <taxon>Tylenchoidea</taxon>
        <taxon>Meloidogynidae</taxon>
        <taxon>Meloidogyninae</taxon>
        <taxon>Meloidogyne</taxon>
    </lineage>
</organism>
<dbReference type="EMBL" id="JABEBT010000008">
    <property type="protein sequence ID" value="KAF7638940.1"/>
    <property type="molecule type" value="Genomic_DNA"/>
</dbReference>
<feature type="region of interest" description="Disordered" evidence="1">
    <location>
        <begin position="381"/>
        <end position="404"/>
    </location>
</feature>
<evidence type="ECO:0000313" key="3">
    <source>
        <dbReference type="Proteomes" id="UP000605970"/>
    </source>
</evidence>
<evidence type="ECO:0000256" key="1">
    <source>
        <dbReference type="SAM" id="MobiDB-lite"/>
    </source>
</evidence>
<dbReference type="OrthoDB" id="5877978at2759"/>
<gene>
    <name evidence="2" type="ORF">Mgra_00001463</name>
</gene>
<feature type="compositionally biased region" description="Basic and acidic residues" evidence="1">
    <location>
        <begin position="1310"/>
        <end position="1322"/>
    </location>
</feature>
<sequence>MIGNLIKGKNWIKIKEKSLEEQKRIEEEKEENNILNSSGLQICKMRRGLKQMFYGNTNEGDIGIEYQQPPQQIRRPFGGSAPPPIIQQQQIQQTPPLQRPAGFLHKILRSGGVTVDLNNQQQQQQQYSPKQQQQQPIPFPRKVSFVHKQQPLILTSQQLEGSIDGDYAEIEQTWKQQRNVNAPLSPKTVKFGDSLKQQQNELFIFPQQQQQKEVKKYTTTTKIIIPNQRQQAISQSLYTIPQKIQQGINIRGNIGNNIYQPPTQQREGGGIGGGGPQHSASSEEAGAALDEAARDLLRLSEEPVSFNKFIGNRNVQKAASTSQMQQQQQQTLIPREVSPDTISATIGAVEQGRRATAPFAGLNRPVSGQPWPQIPIMTEQGGGNGITSSGDGHRPGPPPDGKVKEEENIGGLLDEGPDHIFIHRHVEREHVLETEQKRPLPPVVKTTVEGKLKMEKSVGSHLIRCDHEIAKAYTVRDTLTHYRIRTIIGKRQLLIEEIQKASSDLGEERGKAPTVRSSGTYRLSVFEDGKEIGTHEADIQLPENISKPDYLTKLSERLLSDLASLDDSQEQITAVTRVEIECIEDVTDIVKTYRIGLAAPKEEEQPILPIQLPTKLAPPAEEFAYESASDHLSELGPIELESRVYIDQLEPEELERRDIRLMQEGRLFEDKARIGIQPRTAEEMSEESIESVHKPPIEISALVDCELQRNEDRSLMEVYIAVPLLQHLTVILRLHREKRRRTQKQQQIATGYGYERQGRRYHDITRLTKTSRFESEESLEPIETPPIQLINIPIPPTQLLPTIIPQQQILQVHERLNEQQRKELIINEPMGTSFDYQLAGQQHEGRAFLRTQGRLYSEESSVSSYGGTTIEPQPGIYSMEISGQLIEGMDKLRPMKRYESETSIDYEERAGIGGITHVNMVRKEDKGSFELTIICDNKWNILPLPLLNTNEKPKQRYEAMEFIKTIEKERIENAQSEIIKKCSNNLISNFNAIAQQSNQITLFCSFENNIQIKDFLIEKLYKSIPIERISPFFATEFISENVNLSLSIGASGRLLIAPDVFKILNERRESHGHKFNTIAQQMSQLTQHVHLERKEYENKQFNVESIPIRLPRIDTIHQNIREFSIKDEHCSVLMEHRNVIGEQTTKDWGYSVTGPQLRFHWSAPPPGLEERPVPSLSPPLSPRVVSSLDLHQRTSTIIHESDKQRFAVSHFVALSPPTKDARLAESIKASASWVETLPVPQPLTTITIQPEFKQQKKIAQKDVQIEGPQIRAKSVQLEQPWREDRTIQVIELIKKPELIEELIQTEKSKTFEKSTQMEEGPKQGKQTVQSIPQIKQICSVQTVKEEQKIKSTQSEQPSIREKTSKVELPSLGKRLIQVQKTEQLESISSQTEGIITKTQEIQTKSEIKKRDVQTEKEIKEDYSQTEEIIKKKEGRTISVDLPSLTSKTTQAQRIEQQLMAIQTEKEIKLDTKTIKVEEGILKRRSKSIESERIPKGIQSIQGQPEIKSKGLESSRASTEERTIQTIEIIKQKEVKAVQSEPEIIKIHSFQTRPEFGLKSSETDLTQLKEEGIQLEKIQIKSQTVQSLKKEEQTKEIQANPLLGGKEFQTEKEIKESRETQVDKPLFKAQEVQSEILQQTTEQTQVEEIKLGKCCVQTEIMHGIKSIQMKGPELKTQEIQVKPFISTRLLQTGVINQLEMSTQSERLSLEAKGTQIDKIILKGKEVQSDIIEQFGRGTQSEVPQQSCQAIQAVPWMEGRIAQTESPEQRNQFIQSDKPILRSTKAESIPKEIYSKLISSEEIKLIPKSVSSTKQEIAIGETQMESKAILMRTVSADEIKKIITNEMFSQTIGIFKEEQGTMTIEENKKEYKSWEGQVYEKPKEEKEEQIICISKQIAKPEIIETGRQILNYLKIFLKNK</sequence>
<accession>A0A8T0A071</accession>
<protein>
    <submittedName>
        <fullName evidence="2">Uncharacterized protein</fullName>
    </submittedName>
</protein>
<name>A0A8T0A071_9BILA</name>
<proteinExistence type="predicted"/>
<feature type="region of interest" description="Disordered" evidence="1">
    <location>
        <begin position="1310"/>
        <end position="1329"/>
    </location>
</feature>
<reference evidence="2" key="1">
    <citation type="journal article" date="2020" name="Ecol. Evol.">
        <title>Genome structure and content of the rice root-knot nematode (Meloidogyne graminicola).</title>
        <authorList>
            <person name="Phan N.T."/>
            <person name="Danchin E.G.J."/>
            <person name="Klopp C."/>
            <person name="Perfus-Barbeoch L."/>
            <person name="Kozlowski D.K."/>
            <person name="Koutsovoulos G.D."/>
            <person name="Lopez-Roques C."/>
            <person name="Bouchez O."/>
            <person name="Zahm M."/>
            <person name="Besnard G."/>
            <person name="Bellafiore S."/>
        </authorList>
    </citation>
    <scope>NUCLEOTIDE SEQUENCE</scope>
    <source>
        <strain evidence="2">VN-18</strain>
    </source>
</reference>
<dbReference type="Proteomes" id="UP000605970">
    <property type="component" value="Unassembled WGS sequence"/>
</dbReference>
<evidence type="ECO:0000313" key="2">
    <source>
        <dbReference type="EMBL" id="KAF7638940.1"/>
    </source>
</evidence>
<keyword evidence="3" id="KW-1185">Reference proteome</keyword>
<comment type="caution">
    <text evidence="2">The sequence shown here is derived from an EMBL/GenBank/DDBJ whole genome shotgun (WGS) entry which is preliminary data.</text>
</comment>